<evidence type="ECO:0000313" key="1">
    <source>
        <dbReference type="EMBL" id="KTD18971.1"/>
    </source>
</evidence>
<evidence type="ECO:0000313" key="2">
    <source>
        <dbReference type="Proteomes" id="UP000055035"/>
    </source>
</evidence>
<accession>A0A0W0VG05</accession>
<gene>
    <name evidence="1" type="ORF">Ljor_0194</name>
</gene>
<reference evidence="1 2" key="1">
    <citation type="submission" date="2015-11" db="EMBL/GenBank/DDBJ databases">
        <title>Genomic analysis of 38 Legionella species identifies large and diverse effector repertoires.</title>
        <authorList>
            <person name="Burstein D."/>
            <person name="Amaro F."/>
            <person name="Zusman T."/>
            <person name="Lifshitz Z."/>
            <person name="Cohen O."/>
            <person name="Gilbert J.A."/>
            <person name="Pupko T."/>
            <person name="Shuman H.A."/>
            <person name="Segal G."/>
        </authorList>
    </citation>
    <scope>NUCLEOTIDE SEQUENCE [LARGE SCALE GENOMIC DNA]</scope>
    <source>
        <strain evidence="1 2">BL-540</strain>
    </source>
</reference>
<keyword evidence="2" id="KW-1185">Reference proteome</keyword>
<sequence length="58" mass="6999">MRSNVQKLLVLMWFGFCLFLFVIVDHPVQLGRVFPKQIVLIQTMYETVHPYFYREAHV</sequence>
<dbReference type="STRING" id="456.Ljor_0194"/>
<dbReference type="RefSeq" id="WP_156413805.1">
    <property type="nucleotide sequence ID" value="NZ_CAAAIC010000005.1"/>
</dbReference>
<dbReference type="EMBL" id="LNYJ01000003">
    <property type="protein sequence ID" value="KTD18971.1"/>
    <property type="molecule type" value="Genomic_DNA"/>
</dbReference>
<dbReference type="PATRIC" id="fig|456.5.peg.211"/>
<comment type="caution">
    <text evidence="1">The sequence shown here is derived from an EMBL/GenBank/DDBJ whole genome shotgun (WGS) entry which is preliminary data.</text>
</comment>
<protein>
    <submittedName>
        <fullName evidence="1">Uncharacterized protein</fullName>
    </submittedName>
</protein>
<organism evidence="1 2">
    <name type="scientific">Legionella jordanis</name>
    <dbReference type="NCBI Taxonomy" id="456"/>
    <lineage>
        <taxon>Bacteria</taxon>
        <taxon>Pseudomonadati</taxon>
        <taxon>Pseudomonadota</taxon>
        <taxon>Gammaproteobacteria</taxon>
        <taxon>Legionellales</taxon>
        <taxon>Legionellaceae</taxon>
        <taxon>Legionella</taxon>
    </lineage>
</organism>
<name>A0A0W0VG05_9GAMM</name>
<dbReference type="AlphaFoldDB" id="A0A0W0VG05"/>
<dbReference type="Proteomes" id="UP000055035">
    <property type="component" value="Unassembled WGS sequence"/>
</dbReference>
<proteinExistence type="predicted"/>